<evidence type="ECO:0000259" key="1">
    <source>
        <dbReference type="Pfam" id="PF09547"/>
    </source>
</evidence>
<dbReference type="AlphaFoldDB" id="W1XHL0"/>
<reference evidence="2" key="1">
    <citation type="submission" date="2013-12" db="EMBL/GenBank/DDBJ databases">
        <title>A Varibaculum cambriense genome reconstructed from a premature infant gut community with otherwise low bacterial novelty that shifts toward anaerobic metabolism during the third week of life.</title>
        <authorList>
            <person name="Brown C.T."/>
            <person name="Sharon I."/>
            <person name="Thomas B.C."/>
            <person name="Castelle C.J."/>
            <person name="Morowitz M.J."/>
            <person name="Banfield J.F."/>
        </authorList>
    </citation>
    <scope>NUCLEOTIDE SEQUENCE</scope>
</reference>
<dbReference type="EMBL" id="AZMM01015668">
    <property type="protein sequence ID" value="ETJ29808.1"/>
    <property type="molecule type" value="Genomic_DNA"/>
</dbReference>
<dbReference type="InterPro" id="IPR046842">
    <property type="entry name" value="SpoIVA_ATPase"/>
</dbReference>
<feature type="non-terminal residue" evidence="2">
    <location>
        <position position="72"/>
    </location>
</feature>
<protein>
    <submittedName>
        <fullName evidence="2">Stage IV sporulation protein A</fullName>
    </submittedName>
</protein>
<sequence length="72" mass="8129">IGLVITTDGSITGIDRDDYLEAEERVVSELKSLNKPFIVVLNTIKPNSQETKNLKSELENKYNVTVQVMDVY</sequence>
<feature type="domain" description="Stage IV sporulation protein A ATPase" evidence="1">
    <location>
        <begin position="1"/>
        <end position="71"/>
    </location>
</feature>
<feature type="non-terminal residue" evidence="2">
    <location>
        <position position="1"/>
    </location>
</feature>
<dbReference type="Pfam" id="PF09547">
    <property type="entry name" value="SpoIVA_ATPase"/>
    <property type="match status" value="1"/>
</dbReference>
<gene>
    <name evidence="2" type="ORF">Q604_UNBC15668G0001</name>
</gene>
<name>W1XHL0_9ZZZZ</name>
<comment type="caution">
    <text evidence="2">The sequence shown here is derived from an EMBL/GenBank/DDBJ whole genome shotgun (WGS) entry which is preliminary data.</text>
</comment>
<accession>W1XHL0</accession>
<proteinExistence type="predicted"/>
<evidence type="ECO:0000313" key="2">
    <source>
        <dbReference type="EMBL" id="ETJ29808.1"/>
    </source>
</evidence>
<organism evidence="2">
    <name type="scientific">human gut metagenome</name>
    <dbReference type="NCBI Taxonomy" id="408170"/>
    <lineage>
        <taxon>unclassified sequences</taxon>
        <taxon>metagenomes</taxon>
        <taxon>organismal metagenomes</taxon>
    </lineage>
</organism>